<proteinExistence type="predicted"/>
<dbReference type="GeneID" id="11523667"/>
<reference evidence="6 7" key="1">
    <citation type="journal article" date="2011" name="Nat. Biotechnol.">
        <title>Comparative genomic analysis of the thermophilic biomass-degrading fungi Myceliophthora thermophila and Thielavia terrestris.</title>
        <authorList>
            <person name="Berka R.M."/>
            <person name="Grigoriev I.V."/>
            <person name="Otillar R."/>
            <person name="Salamov A."/>
            <person name="Grimwood J."/>
            <person name="Reid I."/>
            <person name="Ishmael N."/>
            <person name="John T."/>
            <person name="Darmond C."/>
            <person name="Moisan M.-C."/>
            <person name="Henrissat B."/>
            <person name="Coutinho P.M."/>
            <person name="Lombard V."/>
            <person name="Natvig D.O."/>
            <person name="Lindquist E."/>
            <person name="Schmutz J."/>
            <person name="Lucas S."/>
            <person name="Harris P."/>
            <person name="Powlowski J."/>
            <person name="Bellemare A."/>
            <person name="Taylor D."/>
            <person name="Butler G."/>
            <person name="de Vries R.P."/>
            <person name="Allijn I.E."/>
            <person name="van den Brink J."/>
            <person name="Ushinsky S."/>
            <person name="Storms R."/>
            <person name="Powell A.J."/>
            <person name="Paulsen I.T."/>
            <person name="Elbourne L.D.H."/>
            <person name="Baker S.E."/>
            <person name="Magnuson J."/>
            <person name="LaBoissiere S."/>
            <person name="Clutterbuck A.J."/>
            <person name="Martinez D."/>
            <person name="Wogulis M."/>
            <person name="de Leon A.L."/>
            <person name="Rey M.W."/>
            <person name="Tsang A."/>
        </authorList>
    </citation>
    <scope>NUCLEOTIDE SEQUENCE [LARGE SCALE GENOMIC DNA]</scope>
    <source>
        <strain evidence="7">ATCC 38088 / NRRL 8126</strain>
    </source>
</reference>
<dbReference type="KEGG" id="ttt:THITE_2040058"/>
<dbReference type="OrthoDB" id="6132182at2759"/>
<dbReference type="PANTHER" id="PTHR11474:SF126">
    <property type="entry name" value="TYROSINASE-LIKE PROTEIN TYR-1-RELATED"/>
    <property type="match status" value="1"/>
</dbReference>
<name>G2QVY2_THETT</name>
<evidence type="ECO:0000256" key="3">
    <source>
        <dbReference type="SAM" id="SignalP"/>
    </source>
</evidence>
<accession>G2QVY2</accession>
<evidence type="ECO:0000256" key="2">
    <source>
        <dbReference type="ARBA" id="ARBA00023008"/>
    </source>
</evidence>
<evidence type="ECO:0000313" key="6">
    <source>
        <dbReference type="EMBL" id="AEO64714.1"/>
    </source>
</evidence>
<dbReference type="PROSITE" id="PS00498">
    <property type="entry name" value="TYROSINASE_2"/>
    <property type="match status" value="1"/>
</dbReference>
<evidence type="ECO:0000259" key="5">
    <source>
        <dbReference type="PROSITE" id="PS00498"/>
    </source>
</evidence>
<keyword evidence="1" id="KW-0479">Metal-binding</keyword>
<dbReference type="EMBL" id="CP003009">
    <property type="protein sequence ID" value="AEO64714.1"/>
    <property type="molecule type" value="Genomic_DNA"/>
</dbReference>
<dbReference type="PROSITE" id="PS00497">
    <property type="entry name" value="TYROSINASE_1"/>
    <property type="match status" value="1"/>
</dbReference>
<evidence type="ECO:0000256" key="1">
    <source>
        <dbReference type="ARBA" id="ARBA00022723"/>
    </source>
</evidence>
<dbReference type="Gene3D" id="1.10.1280.10">
    <property type="entry name" value="Di-copper center containing domain from catechol oxidase"/>
    <property type="match status" value="1"/>
</dbReference>
<organism evidence="6 7">
    <name type="scientific">Thermothielavioides terrestris (strain ATCC 38088 / NRRL 8126)</name>
    <name type="common">Thielavia terrestris</name>
    <dbReference type="NCBI Taxonomy" id="578455"/>
    <lineage>
        <taxon>Eukaryota</taxon>
        <taxon>Fungi</taxon>
        <taxon>Dikarya</taxon>
        <taxon>Ascomycota</taxon>
        <taxon>Pezizomycotina</taxon>
        <taxon>Sordariomycetes</taxon>
        <taxon>Sordariomycetidae</taxon>
        <taxon>Sordariales</taxon>
        <taxon>Chaetomiaceae</taxon>
        <taxon>Thermothielavioides</taxon>
        <taxon>Thermothielavioides terrestris</taxon>
    </lineage>
</organism>
<dbReference type="PANTHER" id="PTHR11474">
    <property type="entry name" value="TYROSINASE FAMILY MEMBER"/>
    <property type="match status" value="1"/>
</dbReference>
<feature type="domain" description="Tyrosinase copper-binding" evidence="5">
    <location>
        <begin position="310"/>
        <end position="321"/>
    </location>
</feature>
<gene>
    <name evidence="6" type="ORF">THITE_2040058</name>
</gene>
<feature type="signal peptide" evidence="3">
    <location>
        <begin position="1"/>
        <end position="17"/>
    </location>
</feature>
<dbReference type="InterPro" id="IPR008922">
    <property type="entry name" value="Di-copper_centre_dom_sf"/>
</dbReference>
<sequence length="387" mass="42284">MLARVTILLTFLAVALAAPLTPDPEMVASQRIAVLQKQYQQNTLHLIAAATTGCTAENIRRRKEWNALTNPEKKSFIASIHCLNALPSEIQRTNATHAPGARTRYDDFIVTHIDQTPFVHGSGLFLPFHRHLVHLFETDLRARCGYAGPLPYWDWTRSWRDPRRAQLFDGSDTSLGGNGRFVPGRNATPIGLPGGLVKLIPPATGGGCVTEGPFAEGKYEVRLGPVGYEPKGPDGGLGYNPRCLTRDLSPEFSKGTRPSAVTALVDGCKDDLGCVNEEMDMAGGVPGGIHASGHWQVGLHALDVYASPSDPVFWLHHTQVDRVWTIWQGQNIEGRTRQVWGTSTAANIPPTPNVTLDTMMDLGVLGPAKSIRQLVSPVEGEYCYMYE</sequence>
<feature type="domain" description="Tyrosinase copper-binding" evidence="4">
    <location>
        <begin position="120"/>
        <end position="137"/>
    </location>
</feature>
<keyword evidence="2" id="KW-0186">Copper</keyword>
<feature type="chain" id="PRO_5003436729" description="Tyrosinase copper-binding domain-containing protein" evidence="3">
    <location>
        <begin position="18"/>
        <end position="387"/>
    </location>
</feature>
<protein>
    <recommendedName>
        <fullName evidence="4 5">Tyrosinase copper-binding domain-containing protein</fullName>
    </recommendedName>
</protein>
<dbReference type="PRINTS" id="PR00092">
    <property type="entry name" value="TYROSINASE"/>
</dbReference>
<dbReference type="InterPro" id="IPR002227">
    <property type="entry name" value="Tyrosinase_Cu-bd"/>
</dbReference>
<dbReference type="AlphaFoldDB" id="G2QVY2"/>
<dbReference type="Pfam" id="PF00264">
    <property type="entry name" value="Tyrosinase"/>
    <property type="match status" value="1"/>
</dbReference>
<dbReference type="GO" id="GO:0046872">
    <property type="term" value="F:metal ion binding"/>
    <property type="evidence" value="ECO:0007669"/>
    <property type="project" value="UniProtKB-KW"/>
</dbReference>
<evidence type="ECO:0000313" key="7">
    <source>
        <dbReference type="Proteomes" id="UP000008181"/>
    </source>
</evidence>
<dbReference type="InterPro" id="IPR050316">
    <property type="entry name" value="Tyrosinase/Hemocyanin"/>
</dbReference>
<dbReference type="STRING" id="578455.G2QVY2"/>
<dbReference type="GO" id="GO:0016491">
    <property type="term" value="F:oxidoreductase activity"/>
    <property type="evidence" value="ECO:0007669"/>
    <property type="project" value="InterPro"/>
</dbReference>
<evidence type="ECO:0000259" key="4">
    <source>
        <dbReference type="PROSITE" id="PS00497"/>
    </source>
</evidence>
<keyword evidence="3" id="KW-0732">Signal</keyword>
<dbReference type="SUPFAM" id="SSF48056">
    <property type="entry name" value="Di-copper centre-containing domain"/>
    <property type="match status" value="1"/>
</dbReference>
<keyword evidence="7" id="KW-1185">Reference proteome</keyword>
<dbReference type="Proteomes" id="UP000008181">
    <property type="component" value="Chromosome 1"/>
</dbReference>
<dbReference type="eggNOG" id="ENOG502RM4B">
    <property type="taxonomic scope" value="Eukaryota"/>
</dbReference>
<dbReference type="HOGENOM" id="CLU_035914_0_0_1"/>
<dbReference type="RefSeq" id="XP_003651050.1">
    <property type="nucleotide sequence ID" value="XM_003651002.1"/>
</dbReference>